<comment type="caution">
    <text evidence="4">The sequence shown here is derived from an EMBL/GenBank/DDBJ whole genome shotgun (WGS) entry which is preliminary data.</text>
</comment>
<evidence type="ECO:0000256" key="1">
    <source>
        <dbReference type="SAM" id="Coils"/>
    </source>
</evidence>
<dbReference type="SUPFAM" id="SSF46579">
    <property type="entry name" value="Prefoldin"/>
    <property type="match status" value="1"/>
</dbReference>
<feature type="coiled-coil region" evidence="1">
    <location>
        <begin position="100"/>
        <end position="127"/>
    </location>
</feature>
<organism evidence="4 5">
    <name type="scientific">Lojkania enalia</name>
    <dbReference type="NCBI Taxonomy" id="147567"/>
    <lineage>
        <taxon>Eukaryota</taxon>
        <taxon>Fungi</taxon>
        <taxon>Dikarya</taxon>
        <taxon>Ascomycota</taxon>
        <taxon>Pezizomycotina</taxon>
        <taxon>Dothideomycetes</taxon>
        <taxon>Pleosporomycetidae</taxon>
        <taxon>Pleosporales</taxon>
        <taxon>Pleosporales incertae sedis</taxon>
        <taxon>Lojkania</taxon>
    </lineage>
</organism>
<evidence type="ECO:0000259" key="3">
    <source>
        <dbReference type="Pfam" id="PF12927"/>
    </source>
</evidence>
<keyword evidence="5" id="KW-1185">Reference proteome</keyword>
<feature type="region of interest" description="Disordered" evidence="2">
    <location>
        <begin position="568"/>
        <end position="587"/>
    </location>
</feature>
<accession>A0A9P4NAH1</accession>
<dbReference type="PANTHER" id="PTHR15111:SF0">
    <property type="entry name" value="UNCONVENTIONAL PREFOLDIN RPB5 INTERACTOR 1"/>
    <property type="match status" value="1"/>
</dbReference>
<dbReference type="Proteomes" id="UP000800093">
    <property type="component" value="Unassembled WGS sequence"/>
</dbReference>
<feature type="domain" description="DUF3835" evidence="3">
    <location>
        <begin position="528"/>
        <end position="605"/>
    </location>
</feature>
<proteinExistence type="predicted"/>
<keyword evidence="1" id="KW-0175">Coiled coil</keyword>
<dbReference type="OrthoDB" id="21413at2759"/>
<dbReference type="AlphaFoldDB" id="A0A9P4NAH1"/>
<dbReference type="InterPro" id="IPR052255">
    <property type="entry name" value="RNA_pol_II_subunit5-mediator"/>
</dbReference>
<evidence type="ECO:0000313" key="5">
    <source>
        <dbReference type="Proteomes" id="UP000800093"/>
    </source>
</evidence>
<feature type="compositionally biased region" description="Acidic residues" evidence="2">
    <location>
        <begin position="342"/>
        <end position="353"/>
    </location>
</feature>
<name>A0A9P4NAH1_9PLEO</name>
<dbReference type="Pfam" id="PF12927">
    <property type="entry name" value="DUF3835"/>
    <property type="match status" value="2"/>
</dbReference>
<dbReference type="GO" id="GO:0019212">
    <property type="term" value="F:phosphatase inhibitor activity"/>
    <property type="evidence" value="ECO:0007669"/>
    <property type="project" value="TreeGrafter"/>
</dbReference>
<dbReference type="EMBL" id="ML986581">
    <property type="protein sequence ID" value="KAF2269624.1"/>
    <property type="molecule type" value="Genomic_DNA"/>
</dbReference>
<dbReference type="PANTHER" id="PTHR15111">
    <property type="entry name" value="RNA POLYMERASE II SUBUNIT 5-MEDIATING PROTEIN NNX3"/>
    <property type="match status" value="1"/>
</dbReference>
<reference evidence="5" key="1">
    <citation type="journal article" date="2020" name="Stud. Mycol.">
        <title>101 Dothideomycetes genomes: A test case for predicting lifestyles and emergence of pathogens.</title>
        <authorList>
            <person name="Haridas S."/>
            <person name="Albert R."/>
            <person name="Binder M."/>
            <person name="Bloem J."/>
            <person name="LaButti K."/>
            <person name="Salamov A."/>
            <person name="Andreopoulos B."/>
            <person name="Baker S."/>
            <person name="Barry K."/>
            <person name="Bills G."/>
            <person name="Bluhm B."/>
            <person name="Cannon C."/>
            <person name="Castanera R."/>
            <person name="Culley D."/>
            <person name="Daum C."/>
            <person name="Ezra D."/>
            <person name="Gonzalez J."/>
            <person name="Henrissat B."/>
            <person name="Kuo A."/>
            <person name="Liang C."/>
            <person name="Lipzen A."/>
            <person name="Lutzoni F."/>
            <person name="Magnuson J."/>
            <person name="Mondo S."/>
            <person name="Nolan M."/>
            <person name="Ohm R."/>
            <person name="Pangilinan J."/>
            <person name="Park H.-J."/>
            <person name="Ramirez L."/>
            <person name="Alfaro M."/>
            <person name="Sun H."/>
            <person name="Tritt A."/>
            <person name="Yoshinaga Y."/>
            <person name="Zwiers L.-H."/>
            <person name="Turgeon B."/>
            <person name="Goodwin S."/>
            <person name="Spatafora J."/>
            <person name="Crous P."/>
            <person name="Grigoriev I."/>
        </authorList>
    </citation>
    <scope>NUCLEOTIDE SEQUENCE [LARGE SCALE GENOMIC DNA]</scope>
    <source>
        <strain evidence="5">CBS 304.66</strain>
    </source>
</reference>
<dbReference type="InterPro" id="IPR024325">
    <property type="entry name" value="DUF3835"/>
</dbReference>
<dbReference type="Pfam" id="PF13758">
    <property type="entry name" value="Prefoldin_3"/>
    <property type="match status" value="1"/>
</dbReference>
<feature type="region of interest" description="Disordered" evidence="2">
    <location>
        <begin position="342"/>
        <end position="362"/>
    </location>
</feature>
<dbReference type="GO" id="GO:0000122">
    <property type="term" value="P:negative regulation of transcription by RNA polymerase II"/>
    <property type="evidence" value="ECO:0007669"/>
    <property type="project" value="TreeGrafter"/>
</dbReference>
<gene>
    <name evidence="4" type="ORF">CC78DRAFT_528826</name>
</gene>
<sequence>MVTTVPDTMANVERRRVQLEENVTKLRQSLKNWRSWELEYEMLKEEIQNGNSPSPRQILEIGRTLGGQHINEREVEDLLGRDRQNKRTADQVVDLISRRVDYVQQNISTVEKQLENAEKKLAGASVLLEPDMENEEGLPLMDIQEELDEEGNIISSSVQQPGKAAPEIVEALRKSGLKGVGHEDGGSKTYSTPPSDAPSVATSDGKALAHAPQPAAISEPNTTVPVPAGSKKSVSFAEDVEQVAPHEALSGRQALRATGYNENLADYNFNRGTKVIELDDDDEEIAQYPIIPQDESPEAAALRRQMLQYGLSEVGQVVAEINLDAPGGDYSDGEMDNEYDVEYDSDEESEEEDQYGRSTRREVTHEYRQQMMELEKKLNARMMENVGPRPDMHPLAEHADDVRRLVVRKDEQFRQPIDTAGSVPATLESKKKGVRFAESLDISSAPEPIRDQPLSAQTSAITAPTISETIVESTGSAARLPVPPAFKPTKVSRFKSARTTVQTSFQTLPTPPVHEQPPIPQGPPGRTLANSIVEKGPEVSAPQAPDEFDPASINREIQVEYHKMRNKFIQGQSSFKPTEEDEFDPIMEEKDGKVRKVSRFRAARLKAEGL</sequence>
<evidence type="ECO:0000256" key="2">
    <source>
        <dbReference type="SAM" id="MobiDB-lite"/>
    </source>
</evidence>
<feature type="region of interest" description="Disordered" evidence="2">
    <location>
        <begin position="178"/>
        <end position="229"/>
    </location>
</feature>
<feature type="domain" description="DUF3835" evidence="3">
    <location>
        <begin position="483"/>
        <end position="498"/>
    </location>
</feature>
<protein>
    <recommendedName>
        <fullName evidence="3">DUF3835 domain-containing protein</fullName>
    </recommendedName>
</protein>
<evidence type="ECO:0000313" key="4">
    <source>
        <dbReference type="EMBL" id="KAF2269624.1"/>
    </source>
</evidence>
<dbReference type="GO" id="GO:0003714">
    <property type="term" value="F:transcription corepressor activity"/>
    <property type="evidence" value="ECO:0007669"/>
    <property type="project" value="TreeGrafter"/>
</dbReference>
<dbReference type="GO" id="GO:0003682">
    <property type="term" value="F:chromatin binding"/>
    <property type="evidence" value="ECO:0007669"/>
    <property type="project" value="TreeGrafter"/>
</dbReference>
<dbReference type="InterPro" id="IPR039553">
    <property type="entry name" value="Prefoldin-like"/>
</dbReference>